<accession>F0XDH5</accession>
<dbReference type="PANTHER" id="PTHR47332:SF4">
    <property type="entry name" value="SET DOMAIN-CONTAINING PROTEIN 5"/>
    <property type="match status" value="1"/>
</dbReference>
<dbReference type="GeneID" id="25974150"/>
<dbReference type="PROSITE" id="PS50280">
    <property type="entry name" value="SET"/>
    <property type="match status" value="1"/>
</dbReference>
<dbReference type="CDD" id="cd20071">
    <property type="entry name" value="SET_SMYD"/>
    <property type="match status" value="1"/>
</dbReference>
<dbReference type="RefSeq" id="XP_014173843.1">
    <property type="nucleotide sequence ID" value="XM_014318368.1"/>
</dbReference>
<dbReference type="OrthoDB" id="3180714at2759"/>
<dbReference type="InterPro" id="IPR013901">
    <property type="entry name" value="Anthrone_oxy"/>
</dbReference>
<dbReference type="STRING" id="655863.F0XDH5"/>
<dbReference type="Proteomes" id="UP000007796">
    <property type="component" value="Unassembled WGS sequence"/>
</dbReference>
<evidence type="ECO:0000313" key="4">
    <source>
        <dbReference type="Proteomes" id="UP000007796"/>
    </source>
</evidence>
<dbReference type="PANTHER" id="PTHR47332">
    <property type="entry name" value="SET DOMAIN-CONTAINING PROTEIN 5"/>
    <property type="match status" value="1"/>
</dbReference>
<dbReference type="AlphaFoldDB" id="F0XDH5"/>
<dbReference type="SUPFAM" id="SSF82199">
    <property type="entry name" value="SET domain"/>
    <property type="match status" value="1"/>
</dbReference>
<dbReference type="InterPro" id="IPR053185">
    <property type="entry name" value="SET_domain_protein"/>
</dbReference>
<name>F0XDH5_GROCL</name>
<keyword evidence="4" id="KW-1185">Reference proteome</keyword>
<feature type="domain" description="SET" evidence="2">
    <location>
        <begin position="196"/>
        <end position="330"/>
    </location>
</feature>
<dbReference type="HOGENOM" id="CLU_471770_0_0_1"/>
<dbReference type="InterPro" id="IPR046341">
    <property type="entry name" value="SET_dom_sf"/>
</dbReference>
<dbReference type="eggNOG" id="KOG2084">
    <property type="taxonomic scope" value="Eukaryota"/>
</dbReference>
<evidence type="ECO:0000259" key="2">
    <source>
        <dbReference type="PROSITE" id="PS50280"/>
    </source>
</evidence>
<evidence type="ECO:0000256" key="1">
    <source>
        <dbReference type="SAM" id="MobiDB-lite"/>
    </source>
</evidence>
<dbReference type="Pfam" id="PF08592">
    <property type="entry name" value="Anthrone_oxy"/>
    <property type="match status" value="1"/>
</dbReference>
<dbReference type="Pfam" id="PF00856">
    <property type="entry name" value="SET"/>
    <property type="match status" value="1"/>
</dbReference>
<feature type="compositionally biased region" description="Polar residues" evidence="1">
    <location>
        <begin position="62"/>
        <end position="71"/>
    </location>
</feature>
<protein>
    <submittedName>
        <fullName evidence="3">Duf1772 domain containing protein</fullName>
    </submittedName>
</protein>
<feature type="region of interest" description="Disordered" evidence="1">
    <location>
        <begin position="14"/>
        <end position="91"/>
    </location>
</feature>
<evidence type="ECO:0000313" key="3">
    <source>
        <dbReference type="EMBL" id="EFX04361.1"/>
    </source>
</evidence>
<organism evidence="4">
    <name type="scientific">Grosmannia clavigera (strain kw1407 / UAMH 11150)</name>
    <name type="common">Blue stain fungus</name>
    <name type="synonym">Graphiocladiella clavigera</name>
    <dbReference type="NCBI Taxonomy" id="655863"/>
    <lineage>
        <taxon>Eukaryota</taxon>
        <taxon>Fungi</taxon>
        <taxon>Dikarya</taxon>
        <taxon>Ascomycota</taxon>
        <taxon>Pezizomycotina</taxon>
        <taxon>Sordariomycetes</taxon>
        <taxon>Sordariomycetidae</taxon>
        <taxon>Ophiostomatales</taxon>
        <taxon>Ophiostomataceae</taxon>
        <taxon>Leptographium</taxon>
    </lineage>
</organism>
<gene>
    <name evidence="3" type="ORF">CMQ_1289</name>
</gene>
<dbReference type="EMBL" id="GL629765">
    <property type="protein sequence ID" value="EFX04361.1"/>
    <property type="molecule type" value="Genomic_DNA"/>
</dbReference>
<dbReference type="InParanoid" id="F0XDH5"/>
<reference evidence="3 4" key="1">
    <citation type="journal article" date="2011" name="Proc. Natl. Acad. Sci. U.S.A.">
        <title>Genome and transcriptome analyses of the mountain pine beetle-fungal symbiont Grosmannia clavigera, a lodgepole pine pathogen.</title>
        <authorList>
            <person name="DiGuistini S."/>
            <person name="Wang Y."/>
            <person name="Liao N.Y."/>
            <person name="Taylor G."/>
            <person name="Tanguay P."/>
            <person name="Feau N."/>
            <person name="Henrissat B."/>
            <person name="Chan S.K."/>
            <person name="Hesse-Orce U."/>
            <person name="Alamouti S.M."/>
            <person name="Tsui C.K.M."/>
            <person name="Docking R.T."/>
            <person name="Levasseur A."/>
            <person name="Haridas S."/>
            <person name="Robertson G."/>
            <person name="Birol I."/>
            <person name="Holt R.A."/>
            <person name="Marra M.A."/>
            <person name="Hamelin R.C."/>
            <person name="Hirst M."/>
            <person name="Jones S.J.M."/>
            <person name="Bohlmann J."/>
            <person name="Breuil C."/>
        </authorList>
    </citation>
    <scope>NUCLEOTIDE SEQUENCE [LARGE SCALE GENOMIC DNA]</scope>
    <source>
        <strain evidence="4">kw1407 / UAMH 11150</strain>
    </source>
</reference>
<dbReference type="Gene3D" id="2.170.270.10">
    <property type="entry name" value="SET domain"/>
    <property type="match status" value="1"/>
</dbReference>
<sequence>MPLIDRVYSLGLLIDTEPPTPKTPKIMPNVRPKPAEKAPGDASPSAVEGSSTSTEEADLTSDCETLSSVDSDSACDSIHDSEDDDSDWAVKTPKRIDHVAEQGRAEKCRRQSRSSGRFHELKQAAVDEDASAGFRLCGFSNGKRVYRLESPYTKKLRDSTVRTAVGLCYMNLAAVCPPAVVEVPSSEDDKVKHVNGAFAIRPSALGGLGAFALRDLARGEHILVERPLLRTDCFHLCAELERLSAPQRAAFYALAGHHPDTRASAAERIWTANTFMAGTLEGVFLLASRFNHACPPLNNVLYRYDRRRDVLVMTVARRIESGTELLISYGKTPAMLFQRFGFRCTCGACSGFSEEMAARYWDMRWARPHQRSFSHTHRRIGSAPSERHVQIAKTFVAHARHVMVCPIRTLQAGLALVAAAAAGANLSLSAFLVPRLLESPPAAMLRQWRRMYESGRLASVTTSALFSAAQVAVYLVRWHAAAAGTSSGSGRPSRLPLLAAGLATAVMPYTLTAMQRTNRALLARSAKAEAQTQTTDETVYTAQEIASSRYLVDHWGVLNLVRSALWSAAATVGIAAVL</sequence>
<proteinExistence type="predicted"/>
<dbReference type="InterPro" id="IPR001214">
    <property type="entry name" value="SET_dom"/>
</dbReference>